<dbReference type="PANTHER" id="PTHR37419:SF8">
    <property type="entry name" value="TOXIN YJJJ"/>
    <property type="match status" value="1"/>
</dbReference>
<name>A0A564W423_9FIRM</name>
<dbReference type="Proteomes" id="UP000408482">
    <property type="component" value="Unassembled WGS sequence"/>
</dbReference>
<proteinExistence type="inferred from homology"/>
<keyword evidence="2 6" id="KW-0808">Transferase</keyword>
<evidence type="ECO:0000259" key="5">
    <source>
        <dbReference type="Pfam" id="PF13657"/>
    </source>
</evidence>
<dbReference type="Pfam" id="PF13657">
    <property type="entry name" value="Couple_hipA"/>
    <property type="match status" value="1"/>
</dbReference>
<reference evidence="6 7" key="1">
    <citation type="submission" date="2019-07" db="EMBL/GenBank/DDBJ databases">
        <authorList>
            <person name="Hibberd C M."/>
            <person name="Gehrig L. J."/>
            <person name="Chang H.-W."/>
            <person name="Venkatesh S."/>
        </authorList>
    </citation>
    <scope>NUCLEOTIDE SEQUENCE [LARGE SCALE GENOMIC DNA]</scope>
    <source>
        <strain evidence="6">Blautia_luti_SSTS_Bg7063</strain>
    </source>
</reference>
<sequence>MRQDNTLQVYYDEKFVGTLAMTADHKAAFQYGEEWLENGFSISPFSLPLKNQVFVPTKDYFGGLFGVFADSLPDNWGRLLLDRLLRAHKQNPDELTVLDRLAIVGKSGMGALTYYPEKSFPEQHNHVNLDELAEECEKILNTEYSDKLDDLYHLGGTSGGARPKIMTTIDQEDWIIKFPAHVDGKDAGKMEYDYSSCARKCGITMSETRLFPSDKCKGYFGIRRFDRGANGRRVHMLTAAALLELDFEQPSLDYHSLMKLTKILTRDNGEDVENMFRRMCFNVAAHNRDDHSKNFTYLYDESNDQWRLSPAYDLTYSNTYYGEHTTTVDGNGRNPGRKELLEVGVTAGMKKGKCEEIIDTIYECVGQILGEYL</sequence>
<protein>
    <submittedName>
        <fullName evidence="6">Serine/threonine-protein kinase HipA</fullName>
        <ecNumber evidence="6">2.7.11.1</ecNumber>
    </submittedName>
</protein>
<evidence type="ECO:0000256" key="2">
    <source>
        <dbReference type="ARBA" id="ARBA00022679"/>
    </source>
</evidence>
<dbReference type="GO" id="GO:0004674">
    <property type="term" value="F:protein serine/threonine kinase activity"/>
    <property type="evidence" value="ECO:0007669"/>
    <property type="project" value="UniProtKB-EC"/>
</dbReference>
<evidence type="ECO:0000259" key="4">
    <source>
        <dbReference type="Pfam" id="PF07804"/>
    </source>
</evidence>
<accession>A0A564W423</accession>
<dbReference type="Pfam" id="PF07804">
    <property type="entry name" value="HipA_C"/>
    <property type="match status" value="1"/>
</dbReference>
<dbReference type="RefSeq" id="WP_144093985.1">
    <property type="nucleotide sequence ID" value="NZ_CABHMX010000007.1"/>
</dbReference>
<gene>
    <name evidence="6" type="primary">hipA</name>
    <name evidence="6" type="ORF">RSSSTS7063_03616</name>
</gene>
<evidence type="ECO:0000256" key="3">
    <source>
        <dbReference type="ARBA" id="ARBA00022777"/>
    </source>
</evidence>
<evidence type="ECO:0000313" key="6">
    <source>
        <dbReference type="EMBL" id="VUX39328.1"/>
    </source>
</evidence>
<comment type="similarity">
    <text evidence="1">Belongs to the HipA Ser/Thr kinase family.</text>
</comment>
<dbReference type="InterPro" id="IPR052028">
    <property type="entry name" value="HipA_Ser/Thr_kinase"/>
</dbReference>
<feature type="domain" description="HipA-like C-terminal" evidence="4">
    <location>
        <begin position="158"/>
        <end position="363"/>
    </location>
</feature>
<dbReference type="PANTHER" id="PTHR37419">
    <property type="entry name" value="SERINE/THREONINE-PROTEIN KINASE TOXIN HIPA"/>
    <property type="match status" value="1"/>
</dbReference>
<keyword evidence="7" id="KW-1185">Reference proteome</keyword>
<dbReference type="EC" id="2.7.11.1" evidence="6"/>
<dbReference type="AlphaFoldDB" id="A0A564W423"/>
<dbReference type="Gene3D" id="1.10.1070.20">
    <property type="match status" value="1"/>
</dbReference>
<dbReference type="NCBIfam" id="TIGR03071">
    <property type="entry name" value="couple_hipA"/>
    <property type="match status" value="1"/>
</dbReference>
<evidence type="ECO:0000313" key="7">
    <source>
        <dbReference type="Proteomes" id="UP000408482"/>
    </source>
</evidence>
<evidence type="ECO:0000256" key="1">
    <source>
        <dbReference type="ARBA" id="ARBA00010164"/>
    </source>
</evidence>
<organism evidence="6 7">
    <name type="scientific">Blautia luti</name>
    <dbReference type="NCBI Taxonomy" id="89014"/>
    <lineage>
        <taxon>Bacteria</taxon>
        <taxon>Bacillati</taxon>
        <taxon>Bacillota</taxon>
        <taxon>Clostridia</taxon>
        <taxon>Lachnospirales</taxon>
        <taxon>Lachnospiraceae</taxon>
        <taxon>Blautia</taxon>
    </lineage>
</organism>
<keyword evidence="3 6" id="KW-0418">Kinase</keyword>
<feature type="domain" description="HipA N-terminal subdomain 1" evidence="5">
    <location>
        <begin position="7"/>
        <end position="114"/>
    </location>
</feature>
<dbReference type="InterPro" id="IPR017508">
    <property type="entry name" value="HipA_N1"/>
</dbReference>
<dbReference type="EMBL" id="CABHNW010000094">
    <property type="protein sequence ID" value="VUX39328.1"/>
    <property type="molecule type" value="Genomic_DNA"/>
</dbReference>
<dbReference type="GO" id="GO:0005829">
    <property type="term" value="C:cytosol"/>
    <property type="evidence" value="ECO:0007669"/>
    <property type="project" value="TreeGrafter"/>
</dbReference>
<dbReference type="InterPro" id="IPR012893">
    <property type="entry name" value="HipA-like_C"/>
</dbReference>